<dbReference type="InterPro" id="IPR029510">
    <property type="entry name" value="Ald_DH_CS_GLU"/>
</dbReference>
<dbReference type="PANTHER" id="PTHR11699">
    <property type="entry name" value="ALDEHYDE DEHYDROGENASE-RELATED"/>
    <property type="match status" value="1"/>
</dbReference>
<evidence type="ECO:0000256" key="2">
    <source>
        <dbReference type="ARBA" id="ARBA00023002"/>
    </source>
</evidence>
<evidence type="ECO:0000259" key="5">
    <source>
        <dbReference type="Pfam" id="PF00171"/>
    </source>
</evidence>
<keyword evidence="7" id="KW-1185">Reference proteome</keyword>
<feature type="active site" evidence="3">
    <location>
        <position position="257"/>
    </location>
</feature>
<dbReference type="SUPFAM" id="SSF53720">
    <property type="entry name" value="ALDH-like"/>
    <property type="match status" value="1"/>
</dbReference>
<dbReference type="AlphaFoldDB" id="A0A0S4QKQ7"/>
<dbReference type="Gene3D" id="3.40.605.10">
    <property type="entry name" value="Aldehyde Dehydrogenase, Chain A, domain 1"/>
    <property type="match status" value="1"/>
</dbReference>
<sequence length="496" mass="52597">MAVQQRTKVLKILPEPALIIGGEHVTTASGGVMARRDPTTGEVLAEFPIAGAAEVDAAARAAAAAARAWRHTPADRRRGLLWRVAELLRRDADELRIVTALETGTPVSASPLDMAIDNFEFYAGYSDKFAGELVSSYPARALDYVQYVPYGVVATLVSWNGPVINASMKIAAALAAGNCVLIKSPERGPFALIRFVELLHEAGIPEGVVNLLSGDASTAEHIIRHELVRKVSLTGGPAVARKVMAVAAESLTPVVLELGGKSANIIFADADLDSATTMSAMMGAVMAAGQGCLFPTRLLVQGSVYEEVVDRVTAITESPKIGDPLDPEVLMGPVIDEAAVSRILDYVDEARSAARLVVGGERLLGDLENGCFIRPTVFADVDNRSRLAREEVFGPVLAITPFSDERDAIDKANDSDFGLAAYVHTNSVGRAHRVAEELEAGYVSINAFPQMTASAPFGGTKHSGFGREGGRAGIEEFVHHKNVFLPLTTADETAAS</sequence>
<dbReference type="InterPro" id="IPR016161">
    <property type="entry name" value="Ald_DH/histidinol_DH"/>
</dbReference>
<keyword evidence="2 4" id="KW-0560">Oxidoreductase</keyword>
<dbReference type="FunFam" id="3.40.605.10:FF:000007">
    <property type="entry name" value="NAD/NADP-dependent betaine aldehyde dehydrogenase"/>
    <property type="match status" value="1"/>
</dbReference>
<dbReference type="Pfam" id="PF00171">
    <property type="entry name" value="Aldedh"/>
    <property type="match status" value="1"/>
</dbReference>
<protein>
    <submittedName>
        <fullName evidence="6">Aldehyde dehydrogenase (NAD+)</fullName>
    </submittedName>
</protein>
<comment type="similarity">
    <text evidence="1 4">Belongs to the aldehyde dehydrogenase family.</text>
</comment>
<dbReference type="PROSITE" id="PS00687">
    <property type="entry name" value="ALDEHYDE_DEHYDR_GLU"/>
    <property type="match status" value="1"/>
</dbReference>
<evidence type="ECO:0000313" key="7">
    <source>
        <dbReference type="Proteomes" id="UP000198802"/>
    </source>
</evidence>
<dbReference type="Proteomes" id="UP000198802">
    <property type="component" value="Unassembled WGS sequence"/>
</dbReference>
<proteinExistence type="inferred from homology"/>
<dbReference type="CDD" id="cd07078">
    <property type="entry name" value="ALDH"/>
    <property type="match status" value="1"/>
</dbReference>
<feature type="domain" description="Aldehyde dehydrogenase" evidence="5">
    <location>
        <begin position="31"/>
        <end position="483"/>
    </location>
</feature>
<dbReference type="Gene3D" id="3.40.309.10">
    <property type="entry name" value="Aldehyde Dehydrogenase, Chain A, domain 2"/>
    <property type="match status" value="1"/>
</dbReference>
<organism evidence="6 7">
    <name type="scientific">Parafrankia irregularis</name>
    <dbReference type="NCBI Taxonomy" id="795642"/>
    <lineage>
        <taxon>Bacteria</taxon>
        <taxon>Bacillati</taxon>
        <taxon>Actinomycetota</taxon>
        <taxon>Actinomycetes</taxon>
        <taxon>Frankiales</taxon>
        <taxon>Frankiaceae</taxon>
        <taxon>Parafrankia</taxon>
    </lineage>
</organism>
<dbReference type="InterPro" id="IPR016163">
    <property type="entry name" value="Ald_DH_C"/>
</dbReference>
<evidence type="ECO:0000256" key="1">
    <source>
        <dbReference type="ARBA" id="ARBA00009986"/>
    </source>
</evidence>
<dbReference type="InterPro" id="IPR016162">
    <property type="entry name" value="Ald_DH_N"/>
</dbReference>
<reference evidence="7" key="1">
    <citation type="submission" date="2015-11" db="EMBL/GenBank/DDBJ databases">
        <authorList>
            <person name="Varghese N."/>
        </authorList>
    </citation>
    <scope>NUCLEOTIDE SEQUENCE [LARGE SCALE GENOMIC DNA]</scope>
    <source>
        <strain evidence="7">DSM 45899</strain>
    </source>
</reference>
<dbReference type="GO" id="GO:0016620">
    <property type="term" value="F:oxidoreductase activity, acting on the aldehyde or oxo group of donors, NAD or NADP as acceptor"/>
    <property type="evidence" value="ECO:0007669"/>
    <property type="project" value="InterPro"/>
</dbReference>
<evidence type="ECO:0000256" key="4">
    <source>
        <dbReference type="RuleBase" id="RU003345"/>
    </source>
</evidence>
<dbReference type="InterPro" id="IPR015590">
    <property type="entry name" value="Aldehyde_DH_dom"/>
</dbReference>
<dbReference type="RefSeq" id="WP_091276080.1">
    <property type="nucleotide sequence ID" value="NZ_FAOZ01000007.1"/>
</dbReference>
<evidence type="ECO:0000313" key="6">
    <source>
        <dbReference type="EMBL" id="CUU56203.1"/>
    </source>
</evidence>
<accession>A0A0S4QKQ7</accession>
<dbReference type="EMBL" id="FAOZ01000007">
    <property type="protein sequence ID" value="CUU56203.1"/>
    <property type="molecule type" value="Genomic_DNA"/>
</dbReference>
<name>A0A0S4QKQ7_9ACTN</name>
<gene>
    <name evidence="6" type="ORF">Ga0074812_10787</name>
</gene>
<dbReference type="FunFam" id="3.40.309.10:FF:000012">
    <property type="entry name" value="Betaine aldehyde dehydrogenase"/>
    <property type="match status" value="1"/>
</dbReference>
<evidence type="ECO:0000256" key="3">
    <source>
        <dbReference type="PROSITE-ProRule" id="PRU10007"/>
    </source>
</evidence>